<dbReference type="InterPro" id="IPR025587">
    <property type="entry name" value="DUF4351"/>
</dbReference>
<dbReference type="PANTHER" id="PTHR35586">
    <property type="entry name" value="SLL1691 PROTEIN"/>
    <property type="match status" value="1"/>
</dbReference>
<dbReference type="Proteomes" id="UP001054846">
    <property type="component" value="Chromosome"/>
</dbReference>
<proteinExistence type="predicted"/>
<organism evidence="2 3">
    <name type="scientific">Gloeobacter morelensis MG652769</name>
    <dbReference type="NCBI Taxonomy" id="2781736"/>
    <lineage>
        <taxon>Bacteria</taxon>
        <taxon>Bacillati</taxon>
        <taxon>Cyanobacteriota</taxon>
        <taxon>Cyanophyceae</taxon>
        <taxon>Gloeobacterales</taxon>
        <taxon>Gloeobacteraceae</taxon>
        <taxon>Gloeobacter</taxon>
        <taxon>Gloeobacter morelensis</taxon>
    </lineage>
</organism>
<feature type="domain" description="DUF4351" evidence="1">
    <location>
        <begin position="258"/>
        <end position="315"/>
    </location>
</feature>
<keyword evidence="3" id="KW-1185">Reference proteome</keyword>
<dbReference type="RefSeq" id="WP_230840506.1">
    <property type="nucleotide sequence ID" value="NZ_CP063845.1"/>
</dbReference>
<dbReference type="EMBL" id="CP063845">
    <property type="protein sequence ID" value="UFP93485.1"/>
    <property type="molecule type" value="Genomic_DNA"/>
</dbReference>
<name>A0ABY3PIK4_9CYAN</name>
<dbReference type="PANTHER" id="PTHR35586:SF1">
    <property type="entry name" value="SLL1691 PROTEIN"/>
    <property type="match status" value="1"/>
</dbReference>
<evidence type="ECO:0000313" key="3">
    <source>
        <dbReference type="Proteomes" id="UP001054846"/>
    </source>
</evidence>
<gene>
    <name evidence="2" type="ORF">ISF26_17035</name>
</gene>
<reference evidence="2 3" key="1">
    <citation type="journal article" date="2021" name="Genome Biol. Evol.">
        <title>Complete Genome Sequencing of a Novel Gloeobacter Species from a Waterfall Cave in Mexico.</title>
        <authorList>
            <person name="Saw J.H."/>
            <person name="Cardona T."/>
            <person name="Montejano G."/>
        </authorList>
    </citation>
    <scope>NUCLEOTIDE SEQUENCE [LARGE SCALE GENOMIC DNA]</scope>
    <source>
        <strain evidence="2">MG652769</strain>
    </source>
</reference>
<evidence type="ECO:0000313" key="2">
    <source>
        <dbReference type="EMBL" id="UFP93485.1"/>
    </source>
</evidence>
<protein>
    <submittedName>
        <fullName evidence="2">DUF4351 domain-containing protein</fullName>
    </submittedName>
</protein>
<dbReference type="Pfam" id="PF14261">
    <property type="entry name" value="DUF4351"/>
    <property type="match status" value="1"/>
</dbReference>
<evidence type="ECO:0000259" key="1">
    <source>
        <dbReference type="Pfam" id="PF14261"/>
    </source>
</evidence>
<accession>A0ABY3PIK4</accession>
<sequence>MVDHDRLFKELLTTFFVEFVDLFFEDVSGYLDRNSISFLDKELFTDVTAGEQFEADIVAKVRFLDRDTYFLVHIENQSSCEAGFDFRMYRYFARLYEKFRLPVYPIVVYSFNEPLRAAPNIHRVEFPGFTVLEFHYRVLQLNRLNWRDYLRQENPVAGALMAKMRIAPGERPRVKLECLRLLATLRLDPARMKMISGFVDIYLKLSAEEERLFAMELATIGPGDREGVVEIVTSWMEEGIARGREEGIARGREEGLIQGKQEEALILVQRLLNRRLGQLDTEILERVRTLSVAELEALSEALLDFHELAALITWLDQK</sequence>